<proteinExistence type="predicted"/>
<feature type="transmembrane region" description="Helical" evidence="1">
    <location>
        <begin position="40"/>
        <end position="73"/>
    </location>
</feature>
<reference evidence="2" key="1">
    <citation type="submission" date="2022-10" db="EMBL/GenBank/DDBJ databases">
        <authorList>
            <person name="Wei X."/>
        </authorList>
    </citation>
    <scope>NUCLEOTIDE SEQUENCE</scope>
    <source>
        <strain evidence="2">SD2</strain>
    </source>
</reference>
<evidence type="ECO:0000256" key="1">
    <source>
        <dbReference type="SAM" id="Phobius"/>
    </source>
</evidence>
<dbReference type="Proteomes" id="UP001164481">
    <property type="component" value="Chromosome"/>
</dbReference>
<protein>
    <submittedName>
        <fullName evidence="2">DUF4231 domain-containing protein</fullName>
    </submittedName>
</protein>
<keyword evidence="1" id="KW-0812">Transmembrane</keyword>
<gene>
    <name evidence="2" type="ORF">OIE46_02000</name>
</gene>
<dbReference type="EMBL" id="CP107525">
    <property type="protein sequence ID" value="UZW64138.1"/>
    <property type="molecule type" value="Genomic_DNA"/>
</dbReference>
<feature type="transmembrane region" description="Helical" evidence="1">
    <location>
        <begin position="93"/>
        <end position="117"/>
    </location>
</feature>
<keyword evidence="1" id="KW-1133">Transmembrane helix</keyword>
<evidence type="ECO:0000313" key="3">
    <source>
        <dbReference type="Proteomes" id="UP001164481"/>
    </source>
</evidence>
<sequence>MFQKHWFVKFLKFFRIIDIEKKPISEREYYSILIKVKFDVYFLGLLYWVLNIMSVVSVFVLSVLATIFLAGTVKYNNGENPFTSYLNENRSSNYILLTAFINTIITFVSGTLSFFVINAKYVNSKDQYQKLELEKMLFDSNIDVYKNKDQKEKEYILYKRSIQIINYNRYRKDTLISMVKVDKKPEVKTKESKTNDSEK</sequence>
<reference evidence="2" key="2">
    <citation type="submission" date="2022-11" db="EMBL/GenBank/DDBJ databases">
        <title>complete genomes of mycoplasma synoviae ZX313 strain and SD2 strain.</title>
        <authorList>
            <person name="Zhong Q."/>
        </authorList>
    </citation>
    <scope>NUCLEOTIDE SEQUENCE</scope>
    <source>
        <strain evidence="2">SD2</strain>
    </source>
</reference>
<dbReference type="AlphaFoldDB" id="A0AAX3EZB4"/>
<keyword evidence="1" id="KW-0472">Membrane</keyword>
<dbReference type="RefSeq" id="WP_011283509.1">
    <property type="nucleotide sequence ID" value="NZ_CP034544.1"/>
</dbReference>
<organism evidence="2 3">
    <name type="scientific">Mycoplasmopsis synoviae</name>
    <name type="common">Mycoplasma synoviae</name>
    <dbReference type="NCBI Taxonomy" id="2109"/>
    <lineage>
        <taxon>Bacteria</taxon>
        <taxon>Bacillati</taxon>
        <taxon>Mycoplasmatota</taxon>
        <taxon>Mycoplasmoidales</taxon>
        <taxon>Metamycoplasmataceae</taxon>
        <taxon>Mycoplasmopsis</taxon>
    </lineage>
</organism>
<accession>A0AAX3EZB4</accession>
<evidence type="ECO:0000313" key="2">
    <source>
        <dbReference type="EMBL" id="UZW64138.1"/>
    </source>
</evidence>
<name>A0AAX3EZB4_MYCSY</name>